<gene>
    <name evidence="8" type="ORF">PV07_01313</name>
</gene>
<evidence type="ECO:0000256" key="3">
    <source>
        <dbReference type="ARBA" id="ARBA00022741"/>
    </source>
</evidence>
<dbReference type="PANTHER" id="PTHR42714:SF2">
    <property type="entry name" value="TRNA MODIFICATION GTPASE GTPBP3, MITOCHONDRIAL"/>
    <property type="match status" value="1"/>
</dbReference>
<keyword evidence="9" id="KW-1185">Reference proteome</keyword>
<dbReference type="GO" id="GO:0005525">
    <property type="term" value="F:GTP binding"/>
    <property type="evidence" value="ECO:0007669"/>
    <property type="project" value="UniProtKB-KW"/>
</dbReference>
<dbReference type="GO" id="GO:0005739">
    <property type="term" value="C:mitochondrion"/>
    <property type="evidence" value="ECO:0007669"/>
    <property type="project" value="TreeGrafter"/>
</dbReference>
<dbReference type="GO" id="GO:0030488">
    <property type="term" value="P:tRNA methylation"/>
    <property type="evidence" value="ECO:0007669"/>
    <property type="project" value="TreeGrafter"/>
</dbReference>
<dbReference type="InterPro" id="IPR004520">
    <property type="entry name" value="GTPase_MnmE"/>
</dbReference>
<organism evidence="8 9">
    <name type="scientific">Cladophialophora immunda</name>
    <dbReference type="NCBI Taxonomy" id="569365"/>
    <lineage>
        <taxon>Eukaryota</taxon>
        <taxon>Fungi</taxon>
        <taxon>Dikarya</taxon>
        <taxon>Ascomycota</taxon>
        <taxon>Pezizomycotina</taxon>
        <taxon>Eurotiomycetes</taxon>
        <taxon>Chaetothyriomycetidae</taxon>
        <taxon>Chaetothyriales</taxon>
        <taxon>Herpotrichiellaceae</taxon>
        <taxon>Cladophialophora</taxon>
    </lineage>
</organism>
<dbReference type="Pfam" id="PF12631">
    <property type="entry name" value="MnmE_helical"/>
    <property type="match status" value="1"/>
</dbReference>
<evidence type="ECO:0000256" key="4">
    <source>
        <dbReference type="ARBA" id="ARBA00023134"/>
    </source>
</evidence>
<dbReference type="Pfam" id="PF10396">
    <property type="entry name" value="TrmE_N"/>
    <property type="match status" value="1"/>
</dbReference>
<dbReference type="PANTHER" id="PTHR42714">
    <property type="entry name" value="TRNA MODIFICATION GTPASE GTPBP3"/>
    <property type="match status" value="1"/>
</dbReference>
<name>A0A0D2A2N1_9EURO</name>
<dbReference type="NCBIfam" id="TIGR00231">
    <property type="entry name" value="small_GTP"/>
    <property type="match status" value="1"/>
</dbReference>
<dbReference type="VEuPathDB" id="FungiDB:PV07_01313"/>
<evidence type="ECO:0000259" key="5">
    <source>
        <dbReference type="Pfam" id="PF01926"/>
    </source>
</evidence>
<dbReference type="AlphaFoldDB" id="A0A0D2A2N1"/>
<protein>
    <submittedName>
        <fullName evidence="8">tRNA modification GTPase TrmE</fullName>
    </submittedName>
</protein>
<reference evidence="8 9" key="1">
    <citation type="submission" date="2015-01" db="EMBL/GenBank/DDBJ databases">
        <title>The Genome Sequence of Cladophialophora immunda CBS83496.</title>
        <authorList>
            <consortium name="The Broad Institute Genomics Platform"/>
            <person name="Cuomo C."/>
            <person name="de Hoog S."/>
            <person name="Gorbushina A."/>
            <person name="Stielow B."/>
            <person name="Teixiera M."/>
            <person name="Abouelleil A."/>
            <person name="Chapman S.B."/>
            <person name="Priest M."/>
            <person name="Young S.K."/>
            <person name="Wortman J."/>
            <person name="Nusbaum C."/>
            <person name="Birren B."/>
        </authorList>
    </citation>
    <scope>NUCLEOTIDE SEQUENCE [LARGE SCALE GENOMIC DNA]</scope>
    <source>
        <strain evidence="8 9">CBS 83496</strain>
    </source>
</reference>
<dbReference type="InterPro" id="IPR031168">
    <property type="entry name" value="G_TrmE"/>
</dbReference>
<dbReference type="RefSeq" id="XP_016254752.1">
    <property type="nucleotide sequence ID" value="XM_016387824.1"/>
</dbReference>
<dbReference type="Proteomes" id="UP000054466">
    <property type="component" value="Unassembled WGS sequence"/>
</dbReference>
<evidence type="ECO:0000313" key="8">
    <source>
        <dbReference type="EMBL" id="KIW34536.1"/>
    </source>
</evidence>
<evidence type="ECO:0000256" key="1">
    <source>
        <dbReference type="ARBA" id="ARBA00011043"/>
    </source>
</evidence>
<dbReference type="Gene3D" id="1.20.120.430">
    <property type="entry name" value="tRNA modification GTPase MnmE domain 2"/>
    <property type="match status" value="2"/>
</dbReference>
<dbReference type="InterPro" id="IPR027266">
    <property type="entry name" value="TrmE/GcvT-like"/>
</dbReference>
<feature type="domain" description="GTP-binding protein TrmE N-terminal" evidence="6">
    <location>
        <begin position="68"/>
        <end position="199"/>
    </location>
</feature>
<keyword evidence="3" id="KW-0547">Nucleotide-binding</keyword>
<evidence type="ECO:0000313" key="9">
    <source>
        <dbReference type="Proteomes" id="UP000054466"/>
    </source>
</evidence>
<dbReference type="SUPFAM" id="SSF116878">
    <property type="entry name" value="TrmE connector domain"/>
    <property type="match status" value="1"/>
</dbReference>
<dbReference type="EMBL" id="KN847040">
    <property type="protein sequence ID" value="KIW34536.1"/>
    <property type="molecule type" value="Genomic_DNA"/>
</dbReference>
<keyword evidence="2" id="KW-0819">tRNA processing</keyword>
<feature type="domain" description="G" evidence="5">
    <location>
        <begin position="302"/>
        <end position="433"/>
    </location>
</feature>
<evidence type="ECO:0000256" key="2">
    <source>
        <dbReference type="ARBA" id="ARBA00022694"/>
    </source>
</evidence>
<dbReference type="HAMAP" id="MF_00379">
    <property type="entry name" value="GTPase_MnmE"/>
    <property type="match status" value="1"/>
</dbReference>
<dbReference type="GeneID" id="27340507"/>
<keyword evidence="4" id="KW-0342">GTP-binding</keyword>
<dbReference type="Gene3D" id="3.30.1360.120">
    <property type="entry name" value="Probable tRNA modification gtpase trme, domain 1"/>
    <property type="match status" value="1"/>
</dbReference>
<dbReference type="Gene3D" id="3.40.50.300">
    <property type="entry name" value="P-loop containing nucleotide triphosphate hydrolases"/>
    <property type="match status" value="1"/>
</dbReference>
<dbReference type="InterPro" id="IPR005225">
    <property type="entry name" value="Small_GTP-bd"/>
</dbReference>
<dbReference type="InterPro" id="IPR018948">
    <property type="entry name" value="GTP-bd_TrmE_N"/>
</dbReference>
<dbReference type="CDD" id="cd14858">
    <property type="entry name" value="TrmE_N"/>
    <property type="match status" value="1"/>
</dbReference>
<dbReference type="HOGENOM" id="CLU_019624_3_0_1"/>
<dbReference type="InterPro" id="IPR027417">
    <property type="entry name" value="P-loop_NTPase"/>
</dbReference>
<dbReference type="InterPro" id="IPR025867">
    <property type="entry name" value="MnmE_helical"/>
</dbReference>
<dbReference type="SUPFAM" id="SSF103025">
    <property type="entry name" value="Folate-binding domain"/>
    <property type="match status" value="1"/>
</dbReference>
<evidence type="ECO:0000259" key="6">
    <source>
        <dbReference type="Pfam" id="PF10396"/>
    </source>
</evidence>
<feature type="domain" description="MnmE helical" evidence="7">
    <location>
        <begin position="202"/>
        <end position="643"/>
    </location>
</feature>
<dbReference type="GO" id="GO:0002098">
    <property type="term" value="P:tRNA wobble uridine modification"/>
    <property type="evidence" value="ECO:0007669"/>
    <property type="project" value="TreeGrafter"/>
</dbReference>
<dbReference type="InterPro" id="IPR027368">
    <property type="entry name" value="MnmE_dom2"/>
</dbReference>
<proteinExistence type="inferred from homology"/>
<dbReference type="Pfam" id="PF01926">
    <property type="entry name" value="MMR_HSR1"/>
    <property type="match status" value="1"/>
</dbReference>
<dbReference type="InterPro" id="IPR006073">
    <property type="entry name" value="GTP-bd"/>
</dbReference>
<evidence type="ECO:0000259" key="7">
    <source>
        <dbReference type="Pfam" id="PF12631"/>
    </source>
</evidence>
<dbReference type="SUPFAM" id="SSF52540">
    <property type="entry name" value="P-loop containing nucleoside triphosphate hydrolases"/>
    <property type="match status" value="1"/>
</dbReference>
<comment type="similarity">
    <text evidence="1">Belongs to the TRAFAC class TrmE-Era-EngA-EngB-Septin-like GTPase superfamily. TrmE GTPase family.</text>
</comment>
<dbReference type="STRING" id="569365.A0A0D2A2N1"/>
<accession>A0A0D2A2N1</accession>
<dbReference type="GO" id="GO:0003924">
    <property type="term" value="F:GTPase activity"/>
    <property type="evidence" value="ECO:0007669"/>
    <property type="project" value="InterPro"/>
</dbReference>
<sequence length="646" mass="70164">MPCRIGFRSVSRNPLLFYASRKCAQPCGLSAVRLNAPRTHWRLQSSSAAVPDLEEWPARASQHTVSDTIYALSTAPGRAAIAVIRISGPACLPIYQRLCPDRGPPKPRAATLRRLYDPNNPQSSDPRVLDTGALVLYFPAPNTVTGEDVLELHVHGGPAIVRSVLDAVSRCGHSMHERGGAVRQAEPGEFTKWAFYNGRLDLTQAEALGDTLAAETEQQRRLAVSGADGGLAKRYEEWRTMLLYARGELEALIDFSEDQHFDESPMEFVASISQQVRALRRQIELHIQNASKGELLRNGISIALLGAPNAGKSSLLNQIVGREAAIVSAEEGTTRDIVDVSIDLDGWLCRLGDMAGLRAIGAVGEEQQPVGLVEQEGIRRARERALQSDVVLVLLSVEMDRDGNPHVPVNGQVLEAVQECDAAGKTILVVLNKIDLLDMDDGPKQRGMRALQTQIRQTFPTVPERRICMVSCKGAAHSLVGSDPGGIQAFLRQLTSSFTELTTASTSENIADTQLTAAELQSYWTTSLSVTHRQTTYLSQCLHHLEDFLAQSQSQTQSHLHTETTEISDSCNSATDYHADRHDDPVAPNIAHVNRDGDADGAVDIVAAAEHLRFAADCLAKITGKGGSGDVEDILGVVFEKFCVGK</sequence>
<dbReference type="OrthoDB" id="188276at2759"/>
<dbReference type="CDD" id="cd04164">
    <property type="entry name" value="trmE"/>
    <property type="match status" value="1"/>
</dbReference>